<keyword evidence="4" id="KW-1185">Reference proteome</keyword>
<evidence type="ECO:0000313" key="3">
    <source>
        <dbReference type="EMBL" id="MFC3144059.1"/>
    </source>
</evidence>
<feature type="chain" id="PRO_5044904703" description="LPS-assembly protein LptD" evidence="1">
    <location>
        <begin position="29"/>
        <end position="732"/>
    </location>
</feature>
<dbReference type="RefSeq" id="WP_275631322.1">
    <property type="nucleotide sequence ID" value="NZ_JARGYD010000001.1"/>
</dbReference>
<dbReference type="HAMAP" id="MF_01411">
    <property type="entry name" value="LPS_assembly_LptD"/>
    <property type="match status" value="1"/>
</dbReference>
<comment type="caution">
    <text evidence="3">The sequence shown here is derived from an EMBL/GenBank/DDBJ whole genome shotgun (WGS) entry which is preliminary data.</text>
</comment>
<proteinExistence type="inferred from homology"/>
<dbReference type="InterPro" id="IPR020889">
    <property type="entry name" value="LipoPS_assembly_LptD"/>
</dbReference>
<gene>
    <name evidence="1" type="primary">lptD</name>
    <name evidence="3" type="ORF">ACFOGP_15170</name>
</gene>
<dbReference type="EMBL" id="JBHRTB010000010">
    <property type="protein sequence ID" value="MFC3144059.1"/>
    <property type="molecule type" value="Genomic_DNA"/>
</dbReference>
<feature type="domain" description="LptD C-terminal" evidence="2">
    <location>
        <begin position="277"/>
        <end position="632"/>
    </location>
</feature>
<keyword evidence="1" id="KW-0732">Signal</keyword>
<comment type="function">
    <text evidence="1">Involved in the assembly of lipopolysaccharide (LPS) at the surface of the outer membrane.</text>
</comment>
<keyword evidence="1" id="KW-0472">Membrane</keyword>
<evidence type="ECO:0000259" key="2">
    <source>
        <dbReference type="Pfam" id="PF04453"/>
    </source>
</evidence>
<comment type="caution">
    <text evidence="1">Lacks conserved residue(s) required for the propagation of feature annotation.</text>
</comment>
<comment type="similarity">
    <text evidence="1">Belongs to the LptD family.</text>
</comment>
<dbReference type="PANTHER" id="PTHR30189:SF1">
    <property type="entry name" value="LPS-ASSEMBLY PROTEIN LPTD"/>
    <property type="match status" value="1"/>
</dbReference>
<accession>A0ABV7GR39</accession>
<evidence type="ECO:0000313" key="4">
    <source>
        <dbReference type="Proteomes" id="UP001595632"/>
    </source>
</evidence>
<protein>
    <recommendedName>
        <fullName evidence="1">LPS-assembly protein LptD</fullName>
    </recommendedName>
</protein>
<dbReference type="PANTHER" id="PTHR30189">
    <property type="entry name" value="LPS-ASSEMBLY PROTEIN"/>
    <property type="match status" value="1"/>
</dbReference>
<dbReference type="Proteomes" id="UP001595632">
    <property type="component" value="Unassembled WGS sequence"/>
</dbReference>
<keyword evidence="1" id="KW-0998">Cell outer membrane</keyword>
<dbReference type="InterPro" id="IPR050218">
    <property type="entry name" value="LptD"/>
</dbReference>
<evidence type="ECO:0000256" key="1">
    <source>
        <dbReference type="HAMAP-Rule" id="MF_01411"/>
    </source>
</evidence>
<dbReference type="Pfam" id="PF04453">
    <property type="entry name" value="LptD"/>
    <property type="match status" value="1"/>
</dbReference>
<feature type="signal peptide" evidence="1">
    <location>
        <begin position="1"/>
        <end position="28"/>
    </location>
</feature>
<dbReference type="InterPro" id="IPR007543">
    <property type="entry name" value="LptD_C"/>
</dbReference>
<comment type="subunit">
    <text evidence="1">Component of the lipopolysaccharide transport and assembly complex.</text>
</comment>
<sequence length="732" mass="81102" precursor="true">MRRNFRRLGRPIAGLLLAGWFMVQPLQTAQAQMATLIADNVSFNGADTVQASGNVEIFFEGQRLLAERLVYDETADELQIFGPITLIESSGQVVTATFAELSGDLKDGIMRGARVVLEEQMQVAAAELERVEGRYTQLYKAVASSCQVCASNPVPLWQIRAERVVHDQEERQLYFDNATFEVAGIPVLWLPRMRLPDPTLRRATGFLIPTLRQNSQLGFGVRVPYFVTLGDHADLTFAPFVSEATKTVEARFRRAFRWGDIVLNGAVSRDDILQDETRAYLFGRGRANLPGDFTLRFDIELVSDNAYLETYDYSDADRLSNGVEITRTRRNEYISAGIETLRTLRDSEVPIEETLATNLIRGTYIRRLPRVLGGQATLAFDVQGYEREAESVSADLEAACTDAGLTDAECLSRDVLRSTVQLGWFRDWLLPNGMIARADLGVASDFYIVGQDDGYDNRLYRLTPAAAAELRWPMGRTAANGGRDIVQPVVQLAWSESYGDAVPVEDSSLVEFDEGNLLALSRFPGHDARETGLRATVGFAWTHFTPTGREYALSMGRVFRTEDPGVFGGASGLEGATSDWLVASRVEISDRLSLTNRSLFDDTLDFTKSESRLVWFGRKVTATTSYIWVEAAASEGRTDDVSEWTMALGYEFDRHWTGNLGYSYDFVSNSPAEANVGLAYRNECVSVALSLSRKFTSSTNVEPATDVGLTVALAGFGQDGRPYARTCTEVKG</sequence>
<organism evidence="3 4">
    <name type="scientific">Psychromarinibacter halotolerans</name>
    <dbReference type="NCBI Taxonomy" id="1775175"/>
    <lineage>
        <taxon>Bacteria</taxon>
        <taxon>Pseudomonadati</taxon>
        <taxon>Pseudomonadota</taxon>
        <taxon>Alphaproteobacteria</taxon>
        <taxon>Rhodobacterales</taxon>
        <taxon>Paracoccaceae</taxon>
        <taxon>Psychromarinibacter</taxon>
    </lineage>
</organism>
<reference evidence="4" key="1">
    <citation type="journal article" date="2019" name="Int. J. Syst. Evol. Microbiol.">
        <title>The Global Catalogue of Microorganisms (GCM) 10K type strain sequencing project: providing services to taxonomists for standard genome sequencing and annotation.</title>
        <authorList>
            <consortium name="The Broad Institute Genomics Platform"/>
            <consortium name="The Broad Institute Genome Sequencing Center for Infectious Disease"/>
            <person name="Wu L."/>
            <person name="Ma J."/>
        </authorList>
    </citation>
    <scope>NUCLEOTIDE SEQUENCE [LARGE SCALE GENOMIC DNA]</scope>
    <source>
        <strain evidence="4">KCTC 52366</strain>
    </source>
</reference>
<comment type="subcellular location">
    <subcellularLocation>
        <location evidence="1">Cell outer membrane</location>
    </subcellularLocation>
</comment>
<name>A0ABV7GR39_9RHOB</name>